<dbReference type="SUPFAM" id="SSF56112">
    <property type="entry name" value="Protein kinase-like (PK-like)"/>
    <property type="match status" value="1"/>
</dbReference>
<dbReference type="Gene3D" id="3.30.200.20">
    <property type="entry name" value="Phosphorylase Kinase, domain 1"/>
    <property type="match status" value="1"/>
</dbReference>
<sequence>MGQGELEELRRQIDDMIDRGWIRPSEYEFGAPVLFVPKKGGKLRTCIDYRGLNRITRKNAYPLPRIDDLLDAAGGCKVFSKIDLKSGYHQIEVDPSDQHKIAFKTRDGLYEFIVMHFGLTNAPATFQCLMDKVLRDQLNRFVVVYLDDNLIFSKSMEEHVKHLEEVLQVLKEAQLHLNLEKSEFGRDNVIYLGHRLSANGLEPEATKVEVIRNWPQSANVRELRSFLGLASCYRKILSNNNLSGNVSAFNDFQDLRYLDLRGNFFRVMNFEESMPNLTHLNIARNELTHVTLDKLTGLQELSLMKNDLSGNFSSVFQKRNLRKLDIRLNSFSGVVPEDMLNMTWFKPGNCKLQGERKADNKEAPFEEVPEGEDPCRSNNRLKLALGAAAGVIGALLLGCAAFAVFYFLVNEKPRGKDSSSLPRSNSSHEGTGFLRRQKLHDVGFPREFDIREVEAATETATTTLLGKGAFGDVFEATLDGSRVVIKFRAKGTTSLLPEFQRDVKKLGSYNHKNLVRVLGYCDDKEYQALVIEWMPNGSLEYYLYGSRTESPLDWRTRLKVLAGAASGIEFLHGGDYRQICYSVSPLIHCDIKSSNILLGDQFEAKVADFGYFKPKLFGDKFHSDLRYFQGYLDPEYLSNDQKNELDKKSDVFSFGVVILETVTGRPPIDTFGGHEPMTIAHWVRNRKNDGNLKDIVDPRLPEGSYLIDVVKNVVEVALECLNASSSVRPTIKSVRRSLEEAYKTESRAGNSMSLELPSVETQPSGHISR</sequence>
<evidence type="ECO:0000256" key="3">
    <source>
        <dbReference type="ARBA" id="ARBA00022679"/>
    </source>
</evidence>
<keyword evidence="7" id="KW-0255">Endonuclease</keyword>
<evidence type="ECO:0000256" key="8">
    <source>
        <dbReference type="ARBA" id="ARBA00022777"/>
    </source>
</evidence>
<dbReference type="GO" id="GO:0004519">
    <property type="term" value="F:endonuclease activity"/>
    <property type="evidence" value="ECO:0007669"/>
    <property type="project" value="UniProtKB-KW"/>
</dbReference>
<dbReference type="GO" id="GO:0008233">
    <property type="term" value="F:peptidase activity"/>
    <property type="evidence" value="ECO:0007669"/>
    <property type="project" value="UniProtKB-KW"/>
</dbReference>
<dbReference type="InterPro" id="IPR043502">
    <property type="entry name" value="DNA/RNA_pol_sf"/>
</dbReference>
<dbReference type="InterPro" id="IPR032675">
    <property type="entry name" value="LRR_dom_sf"/>
</dbReference>
<evidence type="ECO:0000256" key="7">
    <source>
        <dbReference type="ARBA" id="ARBA00022759"/>
    </source>
</evidence>
<evidence type="ECO:0000256" key="13">
    <source>
        <dbReference type="SAM" id="MobiDB-lite"/>
    </source>
</evidence>
<dbReference type="PROSITE" id="PS50011">
    <property type="entry name" value="PROTEIN_KINASE_DOM"/>
    <property type="match status" value="1"/>
</dbReference>
<dbReference type="GO" id="GO:0006508">
    <property type="term" value="P:proteolysis"/>
    <property type="evidence" value="ECO:0007669"/>
    <property type="project" value="UniProtKB-KW"/>
</dbReference>
<feature type="domain" description="Protein kinase" evidence="15">
    <location>
        <begin position="459"/>
        <end position="742"/>
    </location>
</feature>
<evidence type="ECO:0000256" key="5">
    <source>
        <dbReference type="ARBA" id="ARBA00022722"/>
    </source>
</evidence>
<accession>A0A388KKP5</accession>
<feature type="region of interest" description="Disordered" evidence="13">
    <location>
        <begin position="745"/>
        <end position="769"/>
    </location>
</feature>
<keyword evidence="9" id="KW-0378">Hydrolase</keyword>
<dbReference type="FunFam" id="3.10.10.10:FF:000007">
    <property type="entry name" value="Retrovirus-related Pol polyprotein from transposon 17.6-like Protein"/>
    <property type="match status" value="1"/>
</dbReference>
<keyword evidence="5" id="KW-0540">Nuclease</keyword>
<evidence type="ECO:0000259" key="16">
    <source>
        <dbReference type="PROSITE" id="PS50878"/>
    </source>
</evidence>
<evidence type="ECO:0000259" key="15">
    <source>
        <dbReference type="PROSITE" id="PS50011"/>
    </source>
</evidence>
<keyword evidence="4" id="KW-0548">Nucleotidyltransferase</keyword>
<evidence type="ECO:0008006" key="19">
    <source>
        <dbReference type="Google" id="ProtNLM"/>
    </source>
</evidence>
<feature type="domain" description="Reverse transcriptase" evidence="16">
    <location>
        <begin position="17"/>
        <end position="196"/>
    </location>
</feature>
<dbReference type="AlphaFoldDB" id="A0A388KKP5"/>
<keyword evidence="14" id="KW-0472">Membrane</keyword>
<dbReference type="Gene3D" id="3.30.70.270">
    <property type="match status" value="2"/>
</dbReference>
<dbReference type="SUPFAM" id="SSF52058">
    <property type="entry name" value="L domain-like"/>
    <property type="match status" value="1"/>
</dbReference>
<keyword evidence="14" id="KW-1133">Transmembrane helix</keyword>
<feature type="compositionally biased region" description="Polar residues" evidence="13">
    <location>
        <begin position="747"/>
        <end position="769"/>
    </location>
</feature>
<proteinExistence type="predicted"/>
<dbReference type="PROSITE" id="PS50878">
    <property type="entry name" value="RT_POL"/>
    <property type="match status" value="1"/>
</dbReference>
<keyword evidence="1" id="KW-0723">Serine/threonine-protein kinase</keyword>
<dbReference type="Gene3D" id="3.80.10.10">
    <property type="entry name" value="Ribonuclease Inhibitor"/>
    <property type="match status" value="1"/>
</dbReference>
<reference evidence="17 18" key="1">
    <citation type="journal article" date="2018" name="Cell">
        <title>The Chara Genome: Secondary Complexity and Implications for Plant Terrestrialization.</title>
        <authorList>
            <person name="Nishiyama T."/>
            <person name="Sakayama H."/>
            <person name="Vries J.D."/>
            <person name="Buschmann H."/>
            <person name="Saint-Marcoux D."/>
            <person name="Ullrich K.K."/>
            <person name="Haas F.B."/>
            <person name="Vanderstraeten L."/>
            <person name="Becker D."/>
            <person name="Lang D."/>
            <person name="Vosolsobe S."/>
            <person name="Rombauts S."/>
            <person name="Wilhelmsson P.K.I."/>
            <person name="Janitza P."/>
            <person name="Kern R."/>
            <person name="Heyl A."/>
            <person name="Rumpler F."/>
            <person name="Villalobos L.I.A.C."/>
            <person name="Clay J.M."/>
            <person name="Skokan R."/>
            <person name="Toyoda A."/>
            <person name="Suzuki Y."/>
            <person name="Kagoshima H."/>
            <person name="Schijlen E."/>
            <person name="Tajeshwar N."/>
            <person name="Catarino B."/>
            <person name="Hetherington A.J."/>
            <person name="Saltykova A."/>
            <person name="Bonnot C."/>
            <person name="Breuninger H."/>
            <person name="Symeonidi A."/>
            <person name="Radhakrishnan G.V."/>
            <person name="Van Nieuwerburgh F."/>
            <person name="Deforce D."/>
            <person name="Chang C."/>
            <person name="Karol K.G."/>
            <person name="Hedrich R."/>
            <person name="Ulvskov P."/>
            <person name="Glockner G."/>
            <person name="Delwiche C.F."/>
            <person name="Petrasek J."/>
            <person name="Van de Peer Y."/>
            <person name="Friml J."/>
            <person name="Beilby M."/>
            <person name="Dolan L."/>
            <person name="Kohara Y."/>
            <person name="Sugano S."/>
            <person name="Fujiyama A."/>
            <person name="Delaux P.-M."/>
            <person name="Quint M."/>
            <person name="TheiBen G."/>
            <person name="Hagemann M."/>
            <person name="Harholt J."/>
            <person name="Dunand C."/>
            <person name="Zachgo S."/>
            <person name="Langdale J."/>
            <person name="Maumus F."/>
            <person name="Straeten D.V.D."/>
            <person name="Gould S.B."/>
            <person name="Rensing S.A."/>
        </authorList>
    </citation>
    <scope>NUCLEOTIDE SEQUENCE [LARGE SCALE GENOMIC DNA]</scope>
    <source>
        <strain evidence="17 18">S276</strain>
    </source>
</reference>
<evidence type="ECO:0000256" key="11">
    <source>
        <dbReference type="ARBA" id="ARBA00022918"/>
    </source>
</evidence>
<keyword evidence="10 12" id="KW-0067">ATP-binding</keyword>
<dbReference type="Pfam" id="PF07714">
    <property type="entry name" value="PK_Tyr_Ser-Thr"/>
    <property type="match status" value="1"/>
</dbReference>
<dbReference type="EMBL" id="BFEA01000132">
    <property type="protein sequence ID" value="GBG70533.1"/>
    <property type="molecule type" value="Genomic_DNA"/>
</dbReference>
<dbReference type="Proteomes" id="UP000265515">
    <property type="component" value="Unassembled WGS sequence"/>
</dbReference>
<dbReference type="SMART" id="SM00220">
    <property type="entry name" value="S_TKc"/>
    <property type="match status" value="1"/>
</dbReference>
<dbReference type="PANTHER" id="PTHR24559:SF444">
    <property type="entry name" value="REVERSE TRANSCRIPTASE DOMAIN-CONTAINING PROTEIN"/>
    <property type="match status" value="1"/>
</dbReference>
<dbReference type="GO" id="GO:0003964">
    <property type="term" value="F:RNA-directed DNA polymerase activity"/>
    <property type="evidence" value="ECO:0007669"/>
    <property type="project" value="UniProtKB-KW"/>
</dbReference>
<dbReference type="Gene3D" id="3.10.10.10">
    <property type="entry name" value="HIV Type 1 Reverse Transcriptase, subunit A, domain 1"/>
    <property type="match status" value="1"/>
</dbReference>
<evidence type="ECO:0000256" key="9">
    <source>
        <dbReference type="ARBA" id="ARBA00022801"/>
    </source>
</evidence>
<evidence type="ECO:0000256" key="10">
    <source>
        <dbReference type="ARBA" id="ARBA00022840"/>
    </source>
</evidence>
<keyword evidence="18" id="KW-1185">Reference proteome</keyword>
<evidence type="ECO:0000256" key="1">
    <source>
        <dbReference type="ARBA" id="ARBA00022527"/>
    </source>
</evidence>
<keyword evidence="2" id="KW-0645">Protease</keyword>
<dbReference type="CDD" id="cd01647">
    <property type="entry name" value="RT_LTR"/>
    <property type="match status" value="1"/>
</dbReference>
<feature type="transmembrane region" description="Helical" evidence="14">
    <location>
        <begin position="383"/>
        <end position="409"/>
    </location>
</feature>
<keyword evidence="11" id="KW-0695">RNA-directed DNA polymerase</keyword>
<keyword evidence="3" id="KW-0808">Transferase</keyword>
<name>A0A388KKP5_CHABU</name>
<dbReference type="GO" id="GO:0004674">
    <property type="term" value="F:protein serine/threonine kinase activity"/>
    <property type="evidence" value="ECO:0007669"/>
    <property type="project" value="UniProtKB-KW"/>
</dbReference>
<dbReference type="GO" id="GO:0005524">
    <property type="term" value="F:ATP binding"/>
    <property type="evidence" value="ECO:0007669"/>
    <property type="project" value="UniProtKB-UniRule"/>
</dbReference>
<organism evidence="17 18">
    <name type="scientific">Chara braunii</name>
    <name type="common">Braun's stonewort</name>
    <dbReference type="NCBI Taxonomy" id="69332"/>
    <lineage>
        <taxon>Eukaryota</taxon>
        <taxon>Viridiplantae</taxon>
        <taxon>Streptophyta</taxon>
        <taxon>Charophyceae</taxon>
        <taxon>Charales</taxon>
        <taxon>Characeae</taxon>
        <taxon>Chara</taxon>
    </lineage>
</organism>
<dbReference type="InterPro" id="IPR053134">
    <property type="entry name" value="RNA-dir_DNA_polymerase"/>
</dbReference>
<dbReference type="PROSITE" id="PS00107">
    <property type="entry name" value="PROTEIN_KINASE_ATP"/>
    <property type="match status" value="1"/>
</dbReference>
<evidence type="ECO:0000313" key="17">
    <source>
        <dbReference type="EMBL" id="GBG70533.1"/>
    </source>
</evidence>
<evidence type="ECO:0000256" key="4">
    <source>
        <dbReference type="ARBA" id="ARBA00022695"/>
    </source>
</evidence>
<protein>
    <recommendedName>
        <fullName evidence="19">Protein kinase domain-containing protein</fullName>
    </recommendedName>
</protein>
<evidence type="ECO:0000256" key="6">
    <source>
        <dbReference type="ARBA" id="ARBA00022741"/>
    </source>
</evidence>
<dbReference type="InterPro" id="IPR017441">
    <property type="entry name" value="Protein_kinase_ATP_BS"/>
</dbReference>
<dbReference type="InterPro" id="IPR000477">
    <property type="entry name" value="RT_dom"/>
</dbReference>
<dbReference type="OrthoDB" id="4062651at2759"/>
<dbReference type="SUPFAM" id="SSF56672">
    <property type="entry name" value="DNA/RNA polymerases"/>
    <property type="match status" value="1"/>
</dbReference>
<evidence type="ECO:0000256" key="2">
    <source>
        <dbReference type="ARBA" id="ARBA00022670"/>
    </source>
</evidence>
<evidence type="ECO:0000256" key="12">
    <source>
        <dbReference type="PROSITE-ProRule" id="PRU10141"/>
    </source>
</evidence>
<dbReference type="InterPro" id="IPR043128">
    <property type="entry name" value="Rev_trsase/Diguanyl_cyclase"/>
</dbReference>
<evidence type="ECO:0000313" key="18">
    <source>
        <dbReference type="Proteomes" id="UP000265515"/>
    </source>
</evidence>
<dbReference type="Gene3D" id="1.10.510.10">
    <property type="entry name" value="Transferase(Phosphotransferase) domain 1"/>
    <property type="match status" value="1"/>
</dbReference>
<feature type="region of interest" description="Disordered" evidence="13">
    <location>
        <begin position="355"/>
        <end position="376"/>
    </location>
</feature>
<gene>
    <name evidence="17" type="ORF">CBR_g6661</name>
</gene>
<comment type="caution">
    <text evidence="17">The sequence shown here is derived from an EMBL/GenBank/DDBJ whole genome shotgun (WGS) entry which is preliminary data.</text>
</comment>
<feature type="compositionally biased region" description="Basic and acidic residues" evidence="13">
    <location>
        <begin position="355"/>
        <end position="364"/>
    </location>
</feature>
<dbReference type="Pfam" id="PF00078">
    <property type="entry name" value="RVT_1"/>
    <property type="match status" value="1"/>
</dbReference>
<keyword evidence="8" id="KW-0418">Kinase</keyword>
<dbReference type="InterPro" id="IPR001245">
    <property type="entry name" value="Ser-Thr/Tyr_kinase_cat_dom"/>
</dbReference>
<dbReference type="PANTHER" id="PTHR24559">
    <property type="entry name" value="TRANSPOSON TY3-I GAG-POL POLYPROTEIN"/>
    <property type="match status" value="1"/>
</dbReference>
<dbReference type="InterPro" id="IPR008271">
    <property type="entry name" value="Ser/Thr_kinase_AS"/>
</dbReference>
<evidence type="ECO:0000256" key="14">
    <source>
        <dbReference type="SAM" id="Phobius"/>
    </source>
</evidence>
<keyword evidence="14" id="KW-0812">Transmembrane</keyword>
<dbReference type="PROSITE" id="PS00108">
    <property type="entry name" value="PROTEIN_KINASE_ST"/>
    <property type="match status" value="1"/>
</dbReference>
<keyword evidence="6 12" id="KW-0547">Nucleotide-binding</keyword>
<dbReference type="OMA" id="PYWNDAN"/>
<dbReference type="Gramene" id="GBG70533">
    <property type="protein sequence ID" value="GBG70533"/>
    <property type="gene ID" value="CBR_g6661"/>
</dbReference>
<dbReference type="InterPro" id="IPR011009">
    <property type="entry name" value="Kinase-like_dom_sf"/>
</dbReference>
<feature type="binding site" evidence="12">
    <location>
        <position position="486"/>
    </location>
    <ligand>
        <name>ATP</name>
        <dbReference type="ChEBI" id="CHEBI:30616"/>
    </ligand>
</feature>
<dbReference type="InterPro" id="IPR000719">
    <property type="entry name" value="Prot_kinase_dom"/>
</dbReference>